<keyword evidence="2" id="KW-1185">Reference proteome</keyword>
<dbReference type="RefSeq" id="WP_201923404.1">
    <property type="nucleotide sequence ID" value="NZ_JAERQG010000004.1"/>
</dbReference>
<dbReference type="CDD" id="cd07177">
    <property type="entry name" value="terB_like"/>
    <property type="match status" value="1"/>
</dbReference>
<evidence type="ECO:0000313" key="2">
    <source>
        <dbReference type="Proteomes" id="UP000642920"/>
    </source>
</evidence>
<dbReference type="Proteomes" id="UP000642920">
    <property type="component" value="Unassembled WGS sequence"/>
</dbReference>
<accession>A0A937DKV8</accession>
<dbReference type="AlphaFoldDB" id="A0A937DKV8"/>
<sequence>MLKEQLKILIKLATIDNELADKEANLIEKIGKANGITEDEIYAMMKNPEPIQNLETLSDDQRFEYLYNIIQLMKIDGKVYKSEIVFCQEIAERLGYKKKAVSELSKGIFSDPSITSDRDELKKRLAKYSIK</sequence>
<name>A0A937DKV8_9BACT</name>
<gene>
    <name evidence="1" type="ORF">JKP34_15345</name>
</gene>
<organism evidence="1 2">
    <name type="scientific">Marivirga atlantica</name>
    <dbReference type="NCBI Taxonomy" id="1548457"/>
    <lineage>
        <taxon>Bacteria</taxon>
        <taxon>Pseudomonadati</taxon>
        <taxon>Bacteroidota</taxon>
        <taxon>Cytophagia</taxon>
        <taxon>Cytophagales</taxon>
        <taxon>Marivirgaceae</taxon>
        <taxon>Marivirga</taxon>
    </lineage>
</organism>
<protein>
    <submittedName>
        <fullName evidence="1">TerB family tellurite resistance protein</fullName>
    </submittedName>
</protein>
<evidence type="ECO:0000313" key="1">
    <source>
        <dbReference type="EMBL" id="MBL0766641.1"/>
    </source>
</evidence>
<dbReference type="SUPFAM" id="SSF158682">
    <property type="entry name" value="TerB-like"/>
    <property type="match status" value="1"/>
</dbReference>
<dbReference type="InterPro" id="IPR029024">
    <property type="entry name" value="TerB-like"/>
</dbReference>
<comment type="caution">
    <text evidence="1">The sequence shown here is derived from an EMBL/GenBank/DDBJ whole genome shotgun (WGS) entry which is preliminary data.</text>
</comment>
<dbReference type="Gene3D" id="1.10.3680.10">
    <property type="entry name" value="TerB-like"/>
    <property type="match status" value="1"/>
</dbReference>
<reference evidence="1" key="1">
    <citation type="submission" date="2021-01" db="EMBL/GenBank/DDBJ databases">
        <title>Marivirga sp. nov., isolated from intertidal surface sediments.</title>
        <authorList>
            <person name="Zhang M."/>
        </authorList>
    </citation>
    <scope>NUCLEOTIDE SEQUENCE</scope>
    <source>
        <strain evidence="1">SM1354</strain>
    </source>
</reference>
<proteinExistence type="predicted"/>
<dbReference type="EMBL" id="JAERQG010000004">
    <property type="protein sequence ID" value="MBL0766641.1"/>
    <property type="molecule type" value="Genomic_DNA"/>
</dbReference>